<evidence type="ECO:0000256" key="3">
    <source>
        <dbReference type="ARBA" id="ARBA00022692"/>
    </source>
</evidence>
<reference evidence="7" key="1">
    <citation type="submission" date="2019-08" db="EMBL/GenBank/DDBJ databases">
        <authorList>
            <person name="Kucharzyk K."/>
            <person name="Murdoch R.W."/>
            <person name="Higgins S."/>
            <person name="Loffler F."/>
        </authorList>
    </citation>
    <scope>NUCLEOTIDE SEQUENCE</scope>
</reference>
<evidence type="ECO:0000256" key="2">
    <source>
        <dbReference type="ARBA" id="ARBA00022475"/>
    </source>
</evidence>
<name>A0A644UGC2_9ZZZZ</name>
<evidence type="ECO:0000313" key="7">
    <source>
        <dbReference type="EMBL" id="MPL77919.1"/>
    </source>
</evidence>
<dbReference type="Gene3D" id="3.30.450.20">
    <property type="entry name" value="PAS domain"/>
    <property type="match status" value="1"/>
</dbReference>
<keyword evidence="2" id="KW-1003">Cell membrane</keyword>
<evidence type="ECO:0000259" key="6">
    <source>
        <dbReference type="SMART" id="SM01049"/>
    </source>
</evidence>
<dbReference type="AlphaFoldDB" id="A0A644UGC2"/>
<dbReference type="PROSITE" id="PS51257">
    <property type="entry name" value="PROKAR_LIPOPROTEIN"/>
    <property type="match status" value="1"/>
</dbReference>
<dbReference type="EMBL" id="VSSQ01000111">
    <property type="protein sequence ID" value="MPL77919.1"/>
    <property type="molecule type" value="Genomic_DNA"/>
</dbReference>
<keyword evidence="3" id="KW-0812">Transmembrane</keyword>
<keyword evidence="5" id="KW-0472">Membrane</keyword>
<evidence type="ECO:0000256" key="5">
    <source>
        <dbReference type="ARBA" id="ARBA00023136"/>
    </source>
</evidence>
<proteinExistence type="predicted"/>
<feature type="domain" description="Single Cache" evidence="6">
    <location>
        <begin position="296"/>
        <end position="375"/>
    </location>
</feature>
<gene>
    <name evidence="7" type="ORF">SDC9_23779</name>
</gene>
<comment type="caution">
    <text evidence="7">The sequence shown here is derived from an EMBL/GenBank/DDBJ whole genome shotgun (WGS) entry which is preliminary data.</text>
</comment>
<protein>
    <recommendedName>
        <fullName evidence="6">Single Cache domain-containing protein</fullName>
    </recommendedName>
</protein>
<organism evidence="7">
    <name type="scientific">bioreactor metagenome</name>
    <dbReference type="NCBI Taxonomy" id="1076179"/>
    <lineage>
        <taxon>unclassified sequences</taxon>
        <taxon>metagenomes</taxon>
        <taxon>ecological metagenomes</taxon>
    </lineage>
</organism>
<comment type="subcellular location">
    <subcellularLocation>
        <location evidence="1">Cell membrane</location>
        <topology evidence="1">Multi-pass membrane protein</topology>
    </subcellularLocation>
</comment>
<keyword evidence="4" id="KW-1133">Transmembrane helix</keyword>
<evidence type="ECO:0000256" key="4">
    <source>
        <dbReference type="ARBA" id="ARBA00022989"/>
    </source>
</evidence>
<evidence type="ECO:0000256" key="1">
    <source>
        <dbReference type="ARBA" id="ARBA00004651"/>
    </source>
</evidence>
<dbReference type="SMART" id="SM01049">
    <property type="entry name" value="Cache_2"/>
    <property type="match status" value="1"/>
</dbReference>
<sequence length="564" mass="62604">MLQRTFSKIIFIGIVLLLLSTSGCIISQNTPMLQPVSDEYYAEMDDVLDPYMQIIDDQMKQITASVWNAARELDGVPADDPSIDLALLKLKSDIPLSYDVGRVDANNILKAITGNQDNQQLVGTEITTTPYSEEELRDAGPDCLISNYVTFQNGDRGIKVIAPVYNAEGKFDGTLQVSLDVGYLFSGPIDRHRKEDGYTVWVAQENGIVIYDEDTRKIGIDISTPSSTDTPSSSMAAKNILANTSGHASYIYYTQGWYNVSQTNTVWNTLEPGYGSTWRVVLVDNIPPPPELSELTVTLEELKAFVVNAFVYAHTEGKEKALAAFNDPNGEFIDGELYIFAGDMNSTILSHPYQPDLVGMNAWFAEDSTGVKFAQRMISRAQQGGGYVFYLNPNPNAQYASELKLSYVLPINNEWYIGAGLYEHHAAFSHTIDVDWQKRNELISQVRTMHYLAAVEGISSVTEMIMDPESEFQREGLSPFAVTGNGTILAFSRDKTLVGTNQLGLTNSYCMSFVREGISLGKSGGGLIYALVWDPNYQREVYILDYVEPAGNDTYFASYMILED</sequence>
<dbReference type="Pfam" id="PF17200">
    <property type="entry name" value="sCache_2"/>
    <property type="match status" value="1"/>
</dbReference>
<dbReference type="InterPro" id="IPR033480">
    <property type="entry name" value="sCache_2"/>
</dbReference>
<accession>A0A644UGC2</accession>
<dbReference type="GO" id="GO:0005886">
    <property type="term" value="C:plasma membrane"/>
    <property type="evidence" value="ECO:0007669"/>
    <property type="project" value="UniProtKB-SubCell"/>
</dbReference>